<keyword evidence="3" id="KW-0813">Transport</keyword>
<comment type="similarity">
    <text evidence="2">Belongs to the bacterial solute-binding protein 2 family.</text>
</comment>
<dbReference type="AlphaFoldDB" id="A0A1T4V6N5"/>
<keyword evidence="8" id="KW-0106">Calcium</keyword>
<comment type="subcellular location">
    <subcellularLocation>
        <location evidence="1">Periplasm</location>
    </subcellularLocation>
</comment>
<dbReference type="Gene3D" id="3.40.50.2300">
    <property type="match status" value="2"/>
</dbReference>
<evidence type="ECO:0000259" key="12">
    <source>
        <dbReference type="Pfam" id="PF13407"/>
    </source>
</evidence>
<feature type="signal peptide" evidence="11">
    <location>
        <begin position="1"/>
        <end position="25"/>
    </location>
</feature>
<protein>
    <recommendedName>
        <fullName evidence="10">D-galactose/methyl-galactoside binding periplasmic protein MglB</fullName>
    </recommendedName>
</protein>
<evidence type="ECO:0000313" key="14">
    <source>
        <dbReference type="Proteomes" id="UP000242432"/>
    </source>
</evidence>
<dbReference type="InterPro" id="IPR028082">
    <property type="entry name" value="Peripla_BP_I"/>
</dbReference>
<name>A0A1T4V6N5_9GAMM</name>
<dbReference type="GO" id="GO:0046872">
    <property type="term" value="F:metal ion binding"/>
    <property type="evidence" value="ECO:0007669"/>
    <property type="project" value="UniProtKB-KW"/>
</dbReference>
<dbReference type="InterPro" id="IPR044085">
    <property type="entry name" value="MglB-like_PBP1"/>
</dbReference>
<evidence type="ECO:0000256" key="7">
    <source>
        <dbReference type="ARBA" id="ARBA00022764"/>
    </source>
</evidence>
<dbReference type="SUPFAM" id="SSF53822">
    <property type="entry name" value="Periplasmic binding protein-like I"/>
    <property type="match status" value="1"/>
</dbReference>
<sequence length="348" mass="38529">MKSFGLKALNSLILVSSLTVGSAYADNFVNAYFYDLDDAFISNVDVALKEVAKHNNIILNINDAKNDADKQKEAIFSHDNSDPKIVNLVNVQDAKAVVDAAKKHNARVVFVNRQPDESVIKSYDKAWYVGSDAAASGKMQADLIARVLKEHPTFDKNKDGVINTILIKGQKEHQDTILRSSNVIDELAARKVNIKKIDEFYADFDKKKAVQLFTAALDRHPIHEIELVICNNDAMALGVIQALNDNGFNVGKNNISLIDYQVGNKFVNYIPVFGIDAIPEAIDAIAEDKMEGTILNDYTRLAEASLAIATESDTSRQALTSKLQLKVSQDGFVDVPYKMLSRIHDENK</sequence>
<dbReference type="RefSeq" id="WP_078928445.1">
    <property type="nucleotide sequence ID" value="NZ_FUXX01000011.1"/>
</dbReference>
<keyword evidence="5" id="KW-0479">Metal-binding</keyword>
<evidence type="ECO:0000313" key="13">
    <source>
        <dbReference type="EMBL" id="SKA60628.1"/>
    </source>
</evidence>
<evidence type="ECO:0000256" key="1">
    <source>
        <dbReference type="ARBA" id="ARBA00004418"/>
    </source>
</evidence>
<evidence type="ECO:0000256" key="6">
    <source>
        <dbReference type="ARBA" id="ARBA00022729"/>
    </source>
</evidence>
<evidence type="ECO:0000256" key="3">
    <source>
        <dbReference type="ARBA" id="ARBA00022448"/>
    </source>
</evidence>
<evidence type="ECO:0000256" key="2">
    <source>
        <dbReference type="ARBA" id="ARBA00007639"/>
    </source>
</evidence>
<organism evidence="13 14">
    <name type="scientific">Succinivibrio dextrinosolvens DSM 3072</name>
    <dbReference type="NCBI Taxonomy" id="1123324"/>
    <lineage>
        <taxon>Bacteria</taxon>
        <taxon>Pseudomonadati</taxon>
        <taxon>Pseudomonadota</taxon>
        <taxon>Gammaproteobacteria</taxon>
        <taxon>Aeromonadales</taxon>
        <taxon>Succinivibrionaceae</taxon>
        <taxon>Succinivibrio</taxon>
    </lineage>
</organism>
<dbReference type="GO" id="GO:0055085">
    <property type="term" value="P:transmembrane transport"/>
    <property type="evidence" value="ECO:0007669"/>
    <property type="project" value="UniProtKB-ARBA"/>
</dbReference>
<dbReference type="Proteomes" id="UP000242432">
    <property type="component" value="Unassembled WGS sequence"/>
</dbReference>
<keyword evidence="7" id="KW-0574">Periplasm</keyword>
<keyword evidence="6 11" id="KW-0732">Signal</keyword>
<comment type="subunit">
    <text evidence="9">The ABC transporter complex is composed of one ATP-binding protein (MglA), two transmembrane proteins (MglC) and a solute-binding protein (MglB).</text>
</comment>
<keyword evidence="4" id="KW-0762">Sugar transport</keyword>
<evidence type="ECO:0000256" key="10">
    <source>
        <dbReference type="ARBA" id="ARBA00034344"/>
    </source>
</evidence>
<dbReference type="PANTHER" id="PTHR30036">
    <property type="entry name" value="D-XYLOSE-BINDING PERIPLASMIC PROTEIN"/>
    <property type="match status" value="1"/>
</dbReference>
<feature type="chain" id="PRO_5012278590" description="D-galactose/methyl-galactoside binding periplasmic protein MglB" evidence="11">
    <location>
        <begin position="26"/>
        <end position="348"/>
    </location>
</feature>
<proteinExistence type="inferred from homology"/>
<dbReference type="STRING" id="83771.SAMN02910357_01672"/>
<evidence type="ECO:0000256" key="11">
    <source>
        <dbReference type="SAM" id="SignalP"/>
    </source>
</evidence>
<feature type="domain" description="Periplasmic binding protein" evidence="12">
    <location>
        <begin position="34"/>
        <end position="309"/>
    </location>
</feature>
<dbReference type="PANTHER" id="PTHR30036:SF2">
    <property type="entry name" value="D-GALACTOSE_METHYL-GALACTOSIDE BINDING PERIPLASMIC PROTEIN MGLB"/>
    <property type="match status" value="1"/>
</dbReference>
<evidence type="ECO:0000256" key="5">
    <source>
        <dbReference type="ARBA" id="ARBA00022723"/>
    </source>
</evidence>
<dbReference type="InterPro" id="IPR025997">
    <property type="entry name" value="SBP_2_dom"/>
</dbReference>
<evidence type="ECO:0000256" key="8">
    <source>
        <dbReference type="ARBA" id="ARBA00022837"/>
    </source>
</evidence>
<keyword evidence="14" id="KW-1185">Reference proteome</keyword>
<dbReference type="Pfam" id="PF13407">
    <property type="entry name" value="Peripla_BP_4"/>
    <property type="match status" value="1"/>
</dbReference>
<evidence type="ECO:0000256" key="4">
    <source>
        <dbReference type="ARBA" id="ARBA00022597"/>
    </source>
</evidence>
<reference evidence="14" key="1">
    <citation type="submission" date="2017-02" db="EMBL/GenBank/DDBJ databases">
        <authorList>
            <person name="Varghese N."/>
            <person name="Submissions S."/>
        </authorList>
    </citation>
    <scope>NUCLEOTIDE SEQUENCE [LARGE SCALE GENOMIC DNA]</scope>
    <source>
        <strain evidence="14">DSM 3072</strain>
    </source>
</reference>
<dbReference type="InterPro" id="IPR050555">
    <property type="entry name" value="Bact_Solute-Bind_Prot2"/>
</dbReference>
<dbReference type="GO" id="GO:0030246">
    <property type="term" value="F:carbohydrate binding"/>
    <property type="evidence" value="ECO:0007669"/>
    <property type="project" value="InterPro"/>
</dbReference>
<accession>A0A1T4V6N5</accession>
<dbReference type="EMBL" id="FUXX01000011">
    <property type="protein sequence ID" value="SKA60628.1"/>
    <property type="molecule type" value="Genomic_DNA"/>
</dbReference>
<dbReference type="GO" id="GO:0030288">
    <property type="term" value="C:outer membrane-bounded periplasmic space"/>
    <property type="evidence" value="ECO:0007669"/>
    <property type="project" value="TreeGrafter"/>
</dbReference>
<gene>
    <name evidence="13" type="ORF">SAMN02745213_00922</name>
</gene>
<dbReference type="CDD" id="cd01539">
    <property type="entry name" value="PBP1_GGBP"/>
    <property type="match status" value="1"/>
</dbReference>
<evidence type="ECO:0000256" key="9">
    <source>
        <dbReference type="ARBA" id="ARBA00034323"/>
    </source>
</evidence>